<dbReference type="EMBL" id="EQ962655">
    <property type="protein sequence ID" value="EED17829.1"/>
    <property type="molecule type" value="Genomic_DNA"/>
</dbReference>
<dbReference type="Gene3D" id="3.40.50.1820">
    <property type="entry name" value="alpha/beta hydrolase"/>
    <property type="match status" value="1"/>
</dbReference>
<gene>
    <name evidence="5" type="ORF">TSTA_116190</name>
</gene>
<keyword evidence="2 3" id="KW-0378">Hydrolase</keyword>
<dbReference type="eggNOG" id="KOG4389">
    <property type="taxonomic scope" value="Eukaryota"/>
</dbReference>
<dbReference type="PhylomeDB" id="B8MBG5"/>
<evidence type="ECO:0000313" key="5">
    <source>
        <dbReference type="EMBL" id="EED17829.1"/>
    </source>
</evidence>
<dbReference type="GO" id="GO:0016787">
    <property type="term" value="F:hydrolase activity"/>
    <property type="evidence" value="ECO:0007669"/>
    <property type="project" value="UniProtKB-KW"/>
</dbReference>
<dbReference type="InterPro" id="IPR029058">
    <property type="entry name" value="AB_hydrolase_fold"/>
</dbReference>
<dbReference type="VEuPathDB" id="FungiDB:TSTA_116190"/>
<organism evidence="5 6">
    <name type="scientific">Talaromyces stipitatus (strain ATCC 10500 / CBS 375.48 / QM 6759 / NRRL 1006)</name>
    <name type="common">Penicillium stipitatum</name>
    <dbReference type="NCBI Taxonomy" id="441959"/>
    <lineage>
        <taxon>Eukaryota</taxon>
        <taxon>Fungi</taxon>
        <taxon>Dikarya</taxon>
        <taxon>Ascomycota</taxon>
        <taxon>Pezizomycotina</taxon>
        <taxon>Eurotiomycetes</taxon>
        <taxon>Eurotiomycetidae</taxon>
        <taxon>Eurotiales</taxon>
        <taxon>Trichocomaceae</taxon>
        <taxon>Talaromyces</taxon>
        <taxon>Talaromyces sect. Talaromyces</taxon>
    </lineage>
</organism>
<dbReference type="Proteomes" id="UP000001745">
    <property type="component" value="Unassembled WGS sequence"/>
</dbReference>
<dbReference type="InParanoid" id="B8MBG5"/>
<evidence type="ECO:0000256" key="3">
    <source>
        <dbReference type="RuleBase" id="RU361235"/>
    </source>
</evidence>
<dbReference type="AlphaFoldDB" id="B8MBG5"/>
<feature type="signal peptide" evidence="3">
    <location>
        <begin position="1"/>
        <end position="20"/>
    </location>
</feature>
<dbReference type="HOGENOM" id="CLU_006586_15_2_1"/>
<dbReference type="SUPFAM" id="SSF53474">
    <property type="entry name" value="alpha/beta-Hydrolases"/>
    <property type="match status" value="1"/>
</dbReference>
<evidence type="ECO:0000256" key="1">
    <source>
        <dbReference type="ARBA" id="ARBA00005964"/>
    </source>
</evidence>
<dbReference type="InterPro" id="IPR019826">
    <property type="entry name" value="Carboxylesterase_B_AS"/>
</dbReference>
<protein>
    <recommendedName>
        <fullName evidence="3">Carboxylic ester hydrolase</fullName>
        <ecNumber evidence="3">3.1.1.-</ecNumber>
    </recommendedName>
</protein>
<comment type="similarity">
    <text evidence="1 3">Belongs to the type-B carboxylesterase/lipase family.</text>
</comment>
<dbReference type="InterPro" id="IPR002018">
    <property type="entry name" value="CarbesteraseB"/>
</dbReference>
<dbReference type="Pfam" id="PF00135">
    <property type="entry name" value="COesterase"/>
    <property type="match status" value="1"/>
</dbReference>
<evidence type="ECO:0000259" key="4">
    <source>
        <dbReference type="Pfam" id="PF00135"/>
    </source>
</evidence>
<keyword evidence="3" id="KW-0732">Signal</keyword>
<dbReference type="ESTHER" id="talsn-b8mbg5">
    <property type="family name" value="Fungal_carboxylesterase_lipase"/>
</dbReference>
<feature type="domain" description="Carboxylesterase type B" evidence="4">
    <location>
        <begin position="35"/>
        <end position="390"/>
    </location>
</feature>
<dbReference type="InterPro" id="IPR050309">
    <property type="entry name" value="Type-B_Carboxylest/Lipase"/>
</dbReference>
<evidence type="ECO:0000256" key="2">
    <source>
        <dbReference type="ARBA" id="ARBA00022801"/>
    </source>
</evidence>
<dbReference type="GeneID" id="8099646"/>
<feature type="chain" id="PRO_5005124039" description="Carboxylic ester hydrolase" evidence="3">
    <location>
        <begin position="21"/>
        <end position="542"/>
    </location>
</feature>
<proteinExistence type="inferred from homology"/>
<accession>B8MBG5</accession>
<keyword evidence="6" id="KW-1185">Reference proteome</keyword>
<dbReference type="OrthoDB" id="408631at2759"/>
<dbReference type="STRING" id="441959.B8MBG5"/>
<reference evidence="6" key="1">
    <citation type="journal article" date="2015" name="Genome Announc.">
        <title>Genome sequence of the AIDS-associated pathogen Penicillium marneffei (ATCC18224) and its near taxonomic relative Talaromyces stipitatus (ATCC10500).</title>
        <authorList>
            <person name="Nierman W.C."/>
            <person name="Fedorova-Abrams N.D."/>
            <person name="Andrianopoulos A."/>
        </authorList>
    </citation>
    <scope>NUCLEOTIDE SEQUENCE [LARGE SCALE GENOMIC DNA]</scope>
    <source>
        <strain evidence="6">ATCC 10500 / CBS 375.48 / QM 6759 / NRRL 1006</strain>
    </source>
</reference>
<dbReference type="PROSITE" id="PS00122">
    <property type="entry name" value="CARBOXYLESTERASE_B_1"/>
    <property type="match status" value="1"/>
</dbReference>
<sequence length="542" mass="60003">MCAQAVLAAVTWLASSLVAASPYEQCEASTSKFLKVETTNGLIEGHIVDDTPCVIEYLGIPYAKPPVGDLRFASPQRYEDHHSYEAKDFGYDCPHSTFPYIDYPDFFEDANRIIDYFAASGGTPQSEDCLTLNIWAKATFRSNLARKPVLVFFYGGKFTFGNTNTPFYYGVNFANAEDLVVVTVNYRMNIFGFPGADGLDTNLGMRDQRLATEWVRDNIAAFGGDTSKITISGQSAGGATVDYWTYAYRDDPIISAAITHSGNVFSFPLPDPSTQQDNWETVVDYVGCGNATDTFKCMRNASWEDIKAGAATVKSGQSSSPLRTVPSFYPKADNLLVFTDYLERTDQGDFAKVPILYGNNNNEAGFYAITVYSNGAVPTQEQDNVFNLESFTCAVAKQVESRRRHGTPAWAFRYMGDWNNTRLYPTSGAYHGTDMHMLFGNSAAVSGLPTSEPQRGLTKLMQHSWFAFLDNPRTGLSERGWPEYDPNEKTLVRLGNDNKPEYELLYPSSYDSFCSNTTLGSLGTSTTTSSVKVRLEAEAHKN</sequence>
<evidence type="ECO:0000313" key="6">
    <source>
        <dbReference type="Proteomes" id="UP000001745"/>
    </source>
</evidence>
<dbReference type="OMA" id="RSQPVFQ"/>
<dbReference type="RefSeq" id="XP_002481821.1">
    <property type="nucleotide sequence ID" value="XM_002481776.1"/>
</dbReference>
<dbReference type="PANTHER" id="PTHR11559">
    <property type="entry name" value="CARBOXYLESTERASE"/>
    <property type="match status" value="1"/>
</dbReference>
<dbReference type="EC" id="3.1.1.-" evidence="3"/>
<name>B8MBG5_TALSN</name>